<organism evidence="1 2">
    <name type="scientific">Crocodylus porosus</name>
    <name type="common">Saltwater crocodile</name>
    <name type="synonym">Estuarine crocodile</name>
    <dbReference type="NCBI Taxonomy" id="8502"/>
    <lineage>
        <taxon>Eukaryota</taxon>
        <taxon>Metazoa</taxon>
        <taxon>Chordata</taxon>
        <taxon>Craniata</taxon>
        <taxon>Vertebrata</taxon>
        <taxon>Euteleostomi</taxon>
        <taxon>Archelosauria</taxon>
        <taxon>Archosauria</taxon>
        <taxon>Crocodylia</taxon>
        <taxon>Longirostres</taxon>
        <taxon>Crocodylidae</taxon>
        <taxon>Crocodylus</taxon>
    </lineage>
</organism>
<proteinExistence type="predicted"/>
<protein>
    <submittedName>
        <fullName evidence="1">Centromere protein P-like</fullName>
    </submittedName>
</protein>
<sequence>YMIIKNPELSGFELMIIWKIPVNEEGIAIPVLDLLPKIPAHSNHKAAAAAENAPGCFRIMLRLLGIEASIESVVKSFAMETE</sequence>
<dbReference type="GeneTree" id="ENSGT01030000235189"/>
<evidence type="ECO:0000313" key="1">
    <source>
        <dbReference type="Ensembl" id="ENSCPRP00005027715.1"/>
    </source>
</evidence>
<reference evidence="1" key="2">
    <citation type="submission" date="2025-09" db="UniProtKB">
        <authorList>
            <consortium name="Ensembl"/>
        </authorList>
    </citation>
    <scope>IDENTIFICATION</scope>
</reference>
<dbReference type="OMA" id="VWTVHID"/>
<gene>
    <name evidence="1" type="primary">LOC109311426</name>
</gene>
<keyword evidence="2" id="KW-1185">Reference proteome</keyword>
<evidence type="ECO:0000313" key="2">
    <source>
        <dbReference type="Proteomes" id="UP000594220"/>
    </source>
</evidence>
<accession>A0A7M4FQV7</accession>
<dbReference type="GO" id="GO:0000775">
    <property type="term" value="C:chromosome, centromeric region"/>
    <property type="evidence" value="ECO:0007669"/>
    <property type="project" value="InterPro"/>
</dbReference>
<dbReference type="PANTHER" id="PTHR28577">
    <property type="entry name" value="CENTROMERE PROTEIN P"/>
    <property type="match status" value="1"/>
</dbReference>
<dbReference type="AlphaFoldDB" id="A0A7M4FQV7"/>
<dbReference type="Proteomes" id="UP000594220">
    <property type="component" value="Unplaced"/>
</dbReference>
<dbReference type="GO" id="GO:0034080">
    <property type="term" value="P:CENP-A containing chromatin assembly"/>
    <property type="evidence" value="ECO:0007669"/>
    <property type="project" value="InterPro"/>
</dbReference>
<dbReference type="InterPro" id="IPR027801">
    <property type="entry name" value="CENP-P"/>
</dbReference>
<name>A0A7M4FQV7_CROPO</name>
<dbReference type="GO" id="GO:0005634">
    <property type="term" value="C:nucleus"/>
    <property type="evidence" value="ECO:0007669"/>
    <property type="project" value="TreeGrafter"/>
</dbReference>
<reference evidence="1" key="1">
    <citation type="submission" date="2025-08" db="UniProtKB">
        <authorList>
            <consortium name="Ensembl"/>
        </authorList>
    </citation>
    <scope>IDENTIFICATION</scope>
</reference>
<dbReference type="PANTHER" id="PTHR28577:SF1">
    <property type="entry name" value="CENTROMERE PROTEIN P"/>
    <property type="match status" value="1"/>
</dbReference>
<dbReference type="Ensembl" id="ENSCPRT00005032390.1">
    <property type="protein sequence ID" value="ENSCPRP00005027715.1"/>
    <property type="gene ID" value="ENSCPRG00005019196.1"/>
</dbReference>
<dbReference type="Pfam" id="PF13096">
    <property type="entry name" value="CENP-P"/>
    <property type="match status" value="1"/>
</dbReference>